<evidence type="ECO:0000313" key="7">
    <source>
        <dbReference type="Proteomes" id="UP000824334"/>
    </source>
</evidence>
<evidence type="ECO:0000256" key="4">
    <source>
        <dbReference type="PROSITE-ProRule" id="PRU00335"/>
    </source>
</evidence>
<dbReference type="GeneID" id="94374460"/>
<dbReference type="InterPro" id="IPR001647">
    <property type="entry name" value="HTH_TetR"/>
</dbReference>
<accession>A0ABX8TJ11</accession>
<evidence type="ECO:0000256" key="3">
    <source>
        <dbReference type="ARBA" id="ARBA00023163"/>
    </source>
</evidence>
<keyword evidence="3" id="KW-0804">Transcription</keyword>
<evidence type="ECO:0000256" key="2">
    <source>
        <dbReference type="ARBA" id="ARBA00023125"/>
    </source>
</evidence>
<gene>
    <name evidence="6" type="ORF">KWG56_04220</name>
</gene>
<keyword evidence="1" id="KW-0805">Transcription regulation</keyword>
<keyword evidence="7" id="KW-1185">Reference proteome</keyword>
<keyword evidence="2 4" id="KW-0238">DNA-binding</keyword>
<evidence type="ECO:0000259" key="5">
    <source>
        <dbReference type="PROSITE" id="PS50977"/>
    </source>
</evidence>
<proteinExistence type="predicted"/>
<dbReference type="Proteomes" id="UP000824334">
    <property type="component" value="Chromosome"/>
</dbReference>
<evidence type="ECO:0000256" key="1">
    <source>
        <dbReference type="ARBA" id="ARBA00023015"/>
    </source>
</evidence>
<feature type="domain" description="HTH tetR-type" evidence="5">
    <location>
        <begin position="16"/>
        <end position="76"/>
    </location>
</feature>
<protein>
    <submittedName>
        <fullName evidence="6">TetR/AcrR family transcriptional regulator</fullName>
    </submittedName>
</protein>
<feature type="DNA-binding region" description="H-T-H motif" evidence="4">
    <location>
        <begin position="39"/>
        <end position="58"/>
    </location>
</feature>
<dbReference type="EMBL" id="CP080034">
    <property type="protein sequence ID" value="QYC11216.1"/>
    <property type="molecule type" value="Genomic_DNA"/>
</dbReference>
<dbReference type="InterPro" id="IPR050109">
    <property type="entry name" value="HTH-type_TetR-like_transc_reg"/>
</dbReference>
<dbReference type="PANTHER" id="PTHR30055:SF234">
    <property type="entry name" value="HTH-TYPE TRANSCRIPTIONAL REGULATOR BETI"/>
    <property type="match status" value="1"/>
</dbReference>
<dbReference type="Pfam" id="PF00440">
    <property type="entry name" value="TetR_N"/>
    <property type="match status" value="1"/>
</dbReference>
<sequence>MTETKPPRRTQESRSAETRARLLEAAILSLYSRGYAATTTMAVAADAKVSRGAMLHQFPTKVDLMLFVVESVYAEEMDLYLAKLGGIEDAKERLMALPEVAWEVLSRPSGVAVLEILQGARSDDELARRLKPLQITIEKDSFLAIDRVADAAGVPVSPVVKRLMVWAVRGLSIAELLAEEPGEMIKSVRLLSRLLSYGVEAGGAELIEPSSAQGVFRVRGRVKPKETSS</sequence>
<name>A0ABX8TJ11_9CAUL</name>
<dbReference type="PANTHER" id="PTHR30055">
    <property type="entry name" value="HTH-TYPE TRANSCRIPTIONAL REGULATOR RUTR"/>
    <property type="match status" value="1"/>
</dbReference>
<reference evidence="6 7" key="1">
    <citation type="submission" date="2021-07" db="EMBL/GenBank/DDBJ databases">
        <title>Isolation and characterization of bacteria from a gold mining with a capacity of golden bioaccumulation.</title>
        <authorList>
            <person name="Yang X.J."/>
        </authorList>
    </citation>
    <scope>NUCLEOTIDE SEQUENCE [LARGE SCALE GENOMIC DNA]</scope>
    <source>
        <strain evidence="6 7">Au29</strain>
    </source>
</reference>
<evidence type="ECO:0000313" key="6">
    <source>
        <dbReference type="EMBL" id="QYC11216.1"/>
    </source>
</evidence>
<organism evidence="6 7">
    <name type="scientific">Brevundimonas nasdae</name>
    <dbReference type="NCBI Taxonomy" id="172043"/>
    <lineage>
        <taxon>Bacteria</taxon>
        <taxon>Pseudomonadati</taxon>
        <taxon>Pseudomonadota</taxon>
        <taxon>Alphaproteobacteria</taxon>
        <taxon>Caulobacterales</taxon>
        <taxon>Caulobacteraceae</taxon>
        <taxon>Brevundimonas</taxon>
    </lineage>
</organism>
<dbReference type="RefSeq" id="WP_219353847.1">
    <property type="nucleotide sequence ID" value="NZ_CP080034.1"/>
</dbReference>
<dbReference type="PROSITE" id="PS50977">
    <property type="entry name" value="HTH_TETR_2"/>
    <property type="match status" value="1"/>
</dbReference>